<evidence type="ECO:0000256" key="1">
    <source>
        <dbReference type="SAM" id="Phobius"/>
    </source>
</evidence>
<feature type="transmembrane region" description="Helical" evidence="1">
    <location>
        <begin position="195"/>
        <end position="217"/>
    </location>
</feature>
<proteinExistence type="predicted"/>
<dbReference type="Proteomes" id="UP000291189">
    <property type="component" value="Unassembled WGS sequence"/>
</dbReference>
<sequence length="218" mass="23539">MSHQPLDIQVLEAVAQGVTTSDGLVSTLHAEPAKVDAAVEWAVANQMLLRHHMSEGEYLELTDGGLASVAMRRRLAASVDAGGRIDLSVLSRELGATYQAMQEGQADELTRSQAHVLVDDAERESAVAELSRHFAEGAFGQEELDRRTGLALQARTRGELHTALASLEADAPAPVPLRVTSARTTVRIDPNARKIVTIFVLAFFGLWLANVLLVNVVR</sequence>
<evidence type="ECO:0000259" key="2">
    <source>
        <dbReference type="Pfam" id="PF08044"/>
    </source>
</evidence>
<keyword evidence="1" id="KW-0812">Transmembrane</keyword>
<keyword evidence="1" id="KW-0472">Membrane</keyword>
<reference evidence="3 4" key="1">
    <citation type="submission" date="2019-01" db="EMBL/GenBank/DDBJ databases">
        <title>Nocardioides guangzhouensis sp. nov., an actinobacterium isolated from soil.</title>
        <authorList>
            <person name="Fu Y."/>
            <person name="Cai Y."/>
            <person name="Lin Z."/>
            <person name="Chen P."/>
        </authorList>
    </citation>
    <scope>NUCLEOTIDE SEQUENCE [LARGE SCALE GENOMIC DNA]</scope>
    <source>
        <strain evidence="3 4">NBRC 105384</strain>
    </source>
</reference>
<evidence type="ECO:0000313" key="4">
    <source>
        <dbReference type="Proteomes" id="UP000291189"/>
    </source>
</evidence>
<dbReference type="OrthoDB" id="3734539at2"/>
<gene>
    <name evidence="3" type="ORF">ETU37_07150</name>
</gene>
<dbReference type="AlphaFoldDB" id="A0A4Q5J2T6"/>
<feature type="domain" description="DUF1707" evidence="2">
    <location>
        <begin position="118"/>
        <end position="167"/>
    </location>
</feature>
<organism evidence="3 4">
    <name type="scientific">Nocardioides iriomotensis</name>
    <dbReference type="NCBI Taxonomy" id="715784"/>
    <lineage>
        <taxon>Bacteria</taxon>
        <taxon>Bacillati</taxon>
        <taxon>Actinomycetota</taxon>
        <taxon>Actinomycetes</taxon>
        <taxon>Propionibacteriales</taxon>
        <taxon>Nocardioidaceae</taxon>
        <taxon>Nocardioides</taxon>
    </lineage>
</organism>
<dbReference type="Pfam" id="PF08044">
    <property type="entry name" value="DUF1707"/>
    <property type="match status" value="1"/>
</dbReference>
<keyword evidence="1" id="KW-1133">Transmembrane helix</keyword>
<evidence type="ECO:0000313" key="3">
    <source>
        <dbReference type="EMBL" id="RYU12744.1"/>
    </source>
</evidence>
<dbReference type="RefSeq" id="WP_129986563.1">
    <property type="nucleotide sequence ID" value="NZ_SDPU01000020.1"/>
</dbReference>
<accession>A0A4Q5J2T6</accession>
<protein>
    <submittedName>
        <fullName evidence="3">DUF1707 domain-containing protein</fullName>
    </submittedName>
</protein>
<dbReference type="EMBL" id="SDPU01000020">
    <property type="protein sequence ID" value="RYU12744.1"/>
    <property type="molecule type" value="Genomic_DNA"/>
</dbReference>
<name>A0A4Q5J2T6_9ACTN</name>
<keyword evidence="4" id="KW-1185">Reference proteome</keyword>
<comment type="caution">
    <text evidence="3">The sequence shown here is derived from an EMBL/GenBank/DDBJ whole genome shotgun (WGS) entry which is preliminary data.</text>
</comment>
<dbReference type="InterPro" id="IPR012551">
    <property type="entry name" value="DUF1707_SHOCT-like"/>
</dbReference>